<keyword evidence="2" id="KW-1185">Reference proteome</keyword>
<dbReference type="EMBL" id="QTSX02005723">
    <property type="protein sequence ID" value="KAJ9058449.1"/>
    <property type="molecule type" value="Genomic_DNA"/>
</dbReference>
<proteinExistence type="predicted"/>
<dbReference type="Proteomes" id="UP001165960">
    <property type="component" value="Unassembled WGS sequence"/>
</dbReference>
<protein>
    <submittedName>
        <fullName evidence="1">Uncharacterized protein</fullName>
    </submittedName>
</protein>
<organism evidence="1 2">
    <name type="scientific">Entomophthora muscae</name>
    <dbReference type="NCBI Taxonomy" id="34485"/>
    <lineage>
        <taxon>Eukaryota</taxon>
        <taxon>Fungi</taxon>
        <taxon>Fungi incertae sedis</taxon>
        <taxon>Zoopagomycota</taxon>
        <taxon>Entomophthoromycotina</taxon>
        <taxon>Entomophthoromycetes</taxon>
        <taxon>Entomophthorales</taxon>
        <taxon>Entomophthoraceae</taxon>
        <taxon>Entomophthora</taxon>
    </lineage>
</organism>
<gene>
    <name evidence="1" type="ORF">DSO57_1012247</name>
</gene>
<comment type="caution">
    <text evidence="1">The sequence shown here is derived from an EMBL/GenBank/DDBJ whole genome shotgun (WGS) entry which is preliminary data.</text>
</comment>
<accession>A0ACC2S7U1</accession>
<evidence type="ECO:0000313" key="2">
    <source>
        <dbReference type="Proteomes" id="UP001165960"/>
    </source>
</evidence>
<sequence>MVSIIGVIILSLLWSDMIISGVDGQEPHRKPLKKFKQARKLTKASFSLQPLQPCPYLITREIVSSLIEKLHKFRLINRQWISAIILVRYLYQDTKFVVSEPIVEIEKYAPPKNIRRTAFLQEDVKAQDVPRDYNALFALTINVFSLNFCTGIQKAWVIMAVSNQLERITQISMCLGKGEHHLLIHKRGVAGRMPKEQS</sequence>
<name>A0ACC2S7U1_9FUNG</name>
<reference evidence="1" key="1">
    <citation type="submission" date="2022-04" db="EMBL/GenBank/DDBJ databases">
        <title>Genome of the entomopathogenic fungus Entomophthora muscae.</title>
        <authorList>
            <person name="Elya C."/>
            <person name="Lovett B.R."/>
            <person name="Lee E."/>
            <person name="Macias A.M."/>
            <person name="Hajek A.E."/>
            <person name="De Bivort B.L."/>
            <person name="Kasson M.T."/>
            <person name="De Fine Licht H.H."/>
            <person name="Stajich J.E."/>
        </authorList>
    </citation>
    <scope>NUCLEOTIDE SEQUENCE</scope>
    <source>
        <strain evidence="1">Berkeley</strain>
    </source>
</reference>
<evidence type="ECO:0000313" key="1">
    <source>
        <dbReference type="EMBL" id="KAJ9058449.1"/>
    </source>
</evidence>